<keyword evidence="3" id="KW-0812">Transmembrane</keyword>
<dbReference type="KEGG" id="ehx:EMIHUDRAFT_370982"/>
<evidence type="ECO:0000256" key="5">
    <source>
        <dbReference type="ARBA" id="ARBA00023136"/>
    </source>
</evidence>
<dbReference type="HOGENOM" id="CLU_1380342_0_0_1"/>
<reference evidence="8" key="1">
    <citation type="journal article" date="2013" name="Nature">
        <title>Pan genome of the phytoplankton Emiliania underpins its global distribution.</title>
        <authorList>
            <person name="Read B.A."/>
            <person name="Kegel J."/>
            <person name="Klute M.J."/>
            <person name="Kuo A."/>
            <person name="Lefebvre S.C."/>
            <person name="Maumus F."/>
            <person name="Mayer C."/>
            <person name="Miller J."/>
            <person name="Monier A."/>
            <person name="Salamov A."/>
            <person name="Young J."/>
            <person name="Aguilar M."/>
            <person name="Claverie J.M."/>
            <person name="Frickenhaus S."/>
            <person name="Gonzalez K."/>
            <person name="Herman E.K."/>
            <person name="Lin Y.C."/>
            <person name="Napier J."/>
            <person name="Ogata H."/>
            <person name="Sarno A.F."/>
            <person name="Shmutz J."/>
            <person name="Schroeder D."/>
            <person name="de Vargas C."/>
            <person name="Verret F."/>
            <person name="von Dassow P."/>
            <person name="Valentin K."/>
            <person name="Van de Peer Y."/>
            <person name="Wheeler G."/>
            <person name="Dacks J.B."/>
            <person name="Delwiche C.F."/>
            <person name="Dyhrman S.T."/>
            <person name="Glockner G."/>
            <person name="John U."/>
            <person name="Richards T."/>
            <person name="Worden A.Z."/>
            <person name="Zhang X."/>
            <person name="Grigoriev I.V."/>
            <person name="Allen A.E."/>
            <person name="Bidle K."/>
            <person name="Borodovsky M."/>
            <person name="Bowler C."/>
            <person name="Brownlee C."/>
            <person name="Cock J.M."/>
            <person name="Elias M."/>
            <person name="Gladyshev V.N."/>
            <person name="Groth M."/>
            <person name="Guda C."/>
            <person name="Hadaegh A."/>
            <person name="Iglesias-Rodriguez M.D."/>
            <person name="Jenkins J."/>
            <person name="Jones B.M."/>
            <person name="Lawson T."/>
            <person name="Leese F."/>
            <person name="Lindquist E."/>
            <person name="Lobanov A."/>
            <person name="Lomsadze A."/>
            <person name="Malik S.B."/>
            <person name="Marsh M.E."/>
            <person name="Mackinder L."/>
            <person name="Mock T."/>
            <person name="Mueller-Roeber B."/>
            <person name="Pagarete A."/>
            <person name="Parker M."/>
            <person name="Probert I."/>
            <person name="Quesneville H."/>
            <person name="Raines C."/>
            <person name="Rensing S.A."/>
            <person name="Riano-Pachon D.M."/>
            <person name="Richier S."/>
            <person name="Rokitta S."/>
            <person name="Shiraiwa Y."/>
            <person name="Soanes D.M."/>
            <person name="van der Giezen M."/>
            <person name="Wahlund T.M."/>
            <person name="Williams B."/>
            <person name="Wilson W."/>
            <person name="Wolfe G."/>
            <person name="Wurch L.L."/>
        </authorList>
    </citation>
    <scope>NUCLEOTIDE SEQUENCE</scope>
</reference>
<sequence length="198" mass="21561">MAALLAHGALADAAADVLAQAVAVDSARGRTATADLDWRRVRRSTLAALVSDDIPFLLWARLLHEASHRYVLAARRVLSPPLARALTHPASLAATKALLSQIVYESATAVAYLGLQAYMRGGGAAEAWAEVRAKFWRVWVDGLAFFSATYLVVFALPHYSMQVVVDNIASLVFNMYLSHVSHRKRGPPVPHSNSFCPR</sequence>
<accession>A0A0D3IRN9</accession>
<dbReference type="PANTHER" id="PTHR11266">
    <property type="entry name" value="PEROXISOMAL MEMBRANE PROTEIN 2, PXMP2 MPV17"/>
    <property type="match status" value="1"/>
</dbReference>
<dbReference type="InterPro" id="IPR007248">
    <property type="entry name" value="Mpv17_PMP22"/>
</dbReference>
<evidence type="ECO:0000256" key="1">
    <source>
        <dbReference type="ARBA" id="ARBA00004141"/>
    </source>
</evidence>
<dbReference type="GeneID" id="17272237"/>
<evidence type="ECO:0000313" key="7">
    <source>
        <dbReference type="EnsemblProtists" id="EOD13924"/>
    </source>
</evidence>
<dbReference type="EnsemblProtists" id="EOD13924">
    <property type="protein sequence ID" value="EOD13924"/>
    <property type="gene ID" value="EMIHUDRAFT_370982"/>
</dbReference>
<evidence type="ECO:0000313" key="8">
    <source>
        <dbReference type="Proteomes" id="UP000013827"/>
    </source>
</evidence>
<comment type="similarity">
    <text evidence="2 6">Belongs to the peroxisomal membrane protein PXMP2/4 family.</text>
</comment>
<keyword evidence="8" id="KW-1185">Reference proteome</keyword>
<dbReference type="RefSeq" id="XP_005779121.1">
    <property type="nucleotide sequence ID" value="XM_005779064.1"/>
</dbReference>
<dbReference type="GO" id="GO:0005737">
    <property type="term" value="C:cytoplasm"/>
    <property type="evidence" value="ECO:0007669"/>
    <property type="project" value="TreeGrafter"/>
</dbReference>
<dbReference type="AlphaFoldDB" id="A0A0D3IRN9"/>
<dbReference type="Proteomes" id="UP000013827">
    <property type="component" value="Unassembled WGS sequence"/>
</dbReference>
<protein>
    <submittedName>
        <fullName evidence="7">Uncharacterized protein</fullName>
    </submittedName>
</protein>
<evidence type="ECO:0000256" key="6">
    <source>
        <dbReference type="RuleBase" id="RU363053"/>
    </source>
</evidence>
<keyword evidence="5" id="KW-0472">Membrane</keyword>
<evidence type="ECO:0000256" key="4">
    <source>
        <dbReference type="ARBA" id="ARBA00022989"/>
    </source>
</evidence>
<name>A0A0D3IRN9_EMIH1</name>
<dbReference type="PaxDb" id="2903-EOD13924"/>
<keyword evidence="4" id="KW-1133">Transmembrane helix</keyword>
<dbReference type="Pfam" id="PF04117">
    <property type="entry name" value="Mpv17_PMP22"/>
    <property type="match status" value="1"/>
</dbReference>
<evidence type="ECO:0000256" key="2">
    <source>
        <dbReference type="ARBA" id="ARBA00006824"/>
    </source>
</evidence>
<dbReference type="RefSeq" id="XP_005766353.1">
    <property type="nucleotide sequence ID" value="XM_005766296.1"/>
</dbReference>
<proteinExistence type="inferred from homology"/>
<dbReference type="GeneID" id="17260081"/>
<dbReference type="GO" id="GO:0016020">
    <property type="term" value="C:membrane"/>
    <property type="evidence" value="ECO:0007669"/>
    <property type="project" value="UniProtKB-SubCell"/>
</dbReference>
<dbReference type="KEGG" id="ehx:EMIHUDRAFT_366927"/>
<evidence type="ECO:0000256" key="3">
    <source>
        <dbReference type="ARBA" id="ARBA00022692"/>
    </source>
</evidence>
<dbReference type="EnsemblProtists" id="EOD26692">
    <property type="protein sequence ID" value="EOD26692"/>
    <property type="gene ID" value="EMIHUDRAFT_366927"/>
</dbReference>
<reference evidence="7" key="2">
    <citation type="submission" date="2024-10" db="UniProtKB">
        <authorList>
            <consortium name="EnsemblProtists"/>
        </authorList>
    </citation>
    <scope>IDENTIFICATION</scope>
</reference>
<organism evidence="7 8">
    <name type="scientific">Emiliania huxleyi (strain CCMP1516)</name>
    <dbReference type="NCBI Taxonomy" id="280463"/>
    <lineage>
        <taxon>Eukaryota</taxon>
        <taxon>Haptista</taxon>
        <taxon>Haptophyta</taxon>
        <taxon>Prymnesiophyceae</taxon>
        <taxon>Isochrysidales</taxon>
        <taxon>Noelaerhabdaceae</taxon>
        <taxon>Emiliania</taxon>
    </lineage>
</organism>
<comment type="subcellular location">
    <subcellularLocation>
        <location evidence="1">Membrane</location>
        <topology evidence="1">Multi-pass membrane protein</topology>
    </subcellularLocation>
</comment>